<organism evidence="9 10">
    <name type="scientific">Vibrio cholerae serotype O1 (strain ATCC 39541 / Classical Ogawa 395 / O395)</name>
    <dbReference type="NCBI Taxonomy" id="345073"/>
    <lineage>
        <taxon>Bacteria</taxon>
        <taxon>Pseudomonadati</taxon>
        <taxon>Pseudomonadota</taxon>
        <taxon>Gammaproteobacteria</taxon>
        <taxon>Vibrionales</taxon>
        <taxon>Vibrionaceae</taxon>
        <taxon>Vibrio</taxon>
    </lineage>
</organism>
<evidence type="ECO:0000256" key="7">
    <source>
        <dbReference type="ARBA" id="ARBA00023136"/>
    </source>
</evidence>
<dbReference type="NCBIfam" id="NF002493">
    <property type="entry name" value="PRK01816.1"/>
    <property type="match status" value="1"/>
</dbReference>
<dbReference type="PATRIC" id="fig|345073.21.peg.1081"/>
<dbReference type="InterPro" id="IPR007334">
    <property type="entry name" value="UPF0208"/>
</dbReference>
<dbReference type="KEGG" id="vcr:VC395_1114"/>
<keyword evidence="6 8" id="KW-1133">Transmembrane helix</keyword>
<keyword evidence="4 8" id="KW-0997">Cell inner membrane</keyword>
<evidence type="ECO:0000256" key="6">
    <source>
        <dbReference type="ARBA" id="ARBA00022989"/>
    </source>
</evidence>
<feature type="transmembrane region" description="Helical" evidence="8">
    <location>
        <begin position="69"/>
        <end position="90"/>
    </location>
</feature>
<dbReference type="EMBL" id="CP000627">
    <property type="protein sequence ID" value="ABQ20354.1"/>
    <property type="molecule type" value="Genomic_DNA"/>
</dbReference>
<dbReference type="GO" id="GO:0005886">
    <property type="term" value="C:plasma membrane"/>
    <property type="evidence" value="ECO:0007669"/>
    <property type="project" value="UniProtKB-SubCell"/>
</dbReference>
<dbReference type="AlphaFoldDB" id="A0A0H3AIP9"/>
<comment type="subcellular location">
    <subcellularLocation>
        <location evidence="1 8">Cell inner membrane</location>
        <topology evidence="1 8">Multi-pass membrane protein</topology>
    </subcellularLocation>
</comment>
<dbReference type="eggNOG" id="COG3092">
    <property type="taxonomic scope" value="Bacteria"/>
</dbReference>
<evidence type="ECO:0000256" key="8">
    <source>
        <dbReference type="HAMAP-Rule" id="MF_01101"/>
    </source>
</evidence>
<protein>
    <recommendedName>
        <fullName evidence="8">UPF0208 membrane protein VC0395_A0617</fullName>
    </recommendedName>
</protein>
<comment type="similarity">
    <text evidence="2 8">Belongs to the UPF0208 family.</text>
</comment>
<keyword evidence="5 8" id="KW-0812">Transmembrane</keyword>
<keyword evidence="7 8" id="KW-0472">Membrane</keyword>
<feature type="transmembrane region" description="Helical" evidence="8">
    <location>
        <begin position="44"/>
        <end position="63"/>
    </location>
</feature>
<evidence type="ECO:0000256" key="4">
    <source>
        <dbReference type="ARBA" id="ARBA00022519"/>
    </source>
</evidence>
<reference evidence="9 10" key="1">
    <citation type="submission" date="2007-03" db="EMBL/GenBank/DDBJ databases">
        <authorList>
            <person name="Heidelberg J."/>
        </authorList>
    </citation>
    <scope>NUCLEOTIDE SEQUENCE [LARGE SCALE GENOMIC DNA]</scope>
    <source>
        <strain evidence="10">ATCC 39541 / Classical Ogawa 395 / O395</strain>
    </source>
</reference>
<name>A0A0H3AIP9_VIBC3</name>
<dbReference type="Proteomes" id="UP000000249">
    <property type="component" value="Chromosome 1"/>
</dbReference>
<evidence type="ECO:0000256" key="5">
    <source>
        <dbReference type="ARBA" id="ARBA00022692"/>
    </source>
</evidence>
<sequence>MDMNNKVGIVHSLKDGQKYMDIWPMRKELNPLFPEQRVIKATRFAIKVMPAVAAISVLTQMVFANTQAMPQAIVVALFAMSLPLQGIWWLGHRANTQLPPALASWYRELYMKIVETGFALEPIKSKPRYKELAQVLNRAFRQLDDTALERWF</sequence>
<evidence type="ECO:0000313" key="9">
    <source>
        <dbReference type="EMBL" id="ABQ20354.1"/>
    </source>
</evidence>
<keyword evidence="3 8" id="KW-1003">Cell membrane</keyword>
<evidence type="ECO:0000256" key="3">
    <source>
        <dbReference type="ARBA" id="ARBA00022475"/>
    </source>
</evidence>
<dbReference type="HAMAP" id="MF_01101">
    <property type="entry name" value="UPF0208"/>
    <property type="match status" value="1"/>
</dbReference>
<dbReference type="Pfam" id="PF04217">
    <property type="entry name" value="DUF412"/>
    <property type="match status" value="1"/>
</dbReference>
<evidence type="ECO:0000256" key="1">
    <source>
        <dbReference type="ARBA" id="ARBA00004429"/>
    </source>
</evidence>
<gene>
    <name evidence="9" type="ordered locus">VC0395_A0617</name>
</gene>
<dbReference type="KEGG" id="vco:VC0395_A0617"/>
<evidence type="ECO:0000256" key="2">
    <source>
        <dbReference type="ARBA" id="ARBA00009474"/>
    </source>
</evidence>
<accession>A0A0H3AIP9</accession>
<proteinExistence type="inferred from homology"/>
<evidence type="ECO:0000313" key="10">
    <source>
        <dbReference type="Proteomes" id="UP000000249"/>
    </source>
</evidence>